<dbReference type="GO" id="GO:0003735">
    <property type="term" value="F:structural constituent of ribosome"/>
    <property type="evidence" value="ECO:0007669"/>
    <property type="project" value="InterPro"/>
</dbReference>
<accession>A0A0V1G5X3</accession>
<dbReference type="PANTHER" id="PTHR10768:SF0">
    <property type="entry name" value="RIBOSOMAL PROTEIN L37"/>
    <property type="match status" value="1"/>
</dbReference>
<dbReference type="PROSITE" id="PS01077">
    <property type="entry name" value="RIBOSOMAL_L37E"/>
    <property type="match status" value="1"/>
</dbReference>
<reference evidence="12 13" key="1">
    <citation type="submission" date="2015-01" db="EMBL/GenBank/DDBJ databases">
        <title>Evolution of Trichinella species and genotypes.</title>
        <authorList>
            <person name="Korhonen P.K."/>
            <person name="Edoardo P."/>
            <person name="Giuseppe L.R."/>
            <person name="Gasser R.B."/>
        </authorList>
    </citation>
    <scope>NUCLEOTIDE SEQUENCE [LARGE SCALE GENOMIC DNA]</scope>
    <source>
        <strain evidence="12">ISS470</strain>
    </source>
</reference>
<name>A0A0V1G5X3_TRIPS</name>
<dbReference type="Gene3D" id="2.20.25.30">
    <property type="match status" value="1"/>
</dbReference>
<keyword evidence="7 9" id="KW-0689">Ribosomal protein</keyword>
<evidence type="ECO:0000256" key="8">
    <source>
        <dbReference type="ARBA" id="ARBA00023274"/>
    </source>
</evidence>
<keyword evidence="2 9" id="KW-0479">Metal-binding</keyword>
<keyword evidence="4" id="KW-0863">Zinc-finger</keyword>
<dbReference type="InterPro" id="IPR011332">
    <property type="entry name" value="Ribosomal_zn-bd"/>
</dbReference>
<comment type="caution">
    <text evidence="12">The sequence shown here is derived from an EMBL/GenBank/DDBJ whole genome shotgun (WGS) entry which is preliminary data.</text>
</comment>
<keyword evidence="11" id="KW-0732">Signal</keyword>
<evidence type="ECO:0000256" key="2">
    <source>
        <dbReference type="ARBA" id="ARBA00022723"/>
    </source>
</evidence>
<dbReference type="EMBL" id="JYDT01000001">
    <property type="protein sequence ID" value="KRY93673.1"/>
    <property type="molecule type" value="Genomic_DNA"/>
</dbReference>
<dbReference type="AlphaFoldDB" id="A0A0V1G5X3"/>
<evidence type="ECO:0000256" key="1">
    <source>
        <dbReference type="ARBA" id="ARBA00009805"/>
    </source>
</evidence>
<keyword evidence="3 9" id="KW-0699">rRNA-binding</keyword>
<dbReference type="InterPro" id="IPR011331">
    <property type="entry name" value="Ribosomal_eL37/eL43"/>
</dbReference>
<comment type="similarity">
    <text evidence="1 9">Belongs to the eukaryotic ribosomal protein eL37 family.</text>
</comment>
<evidence type="ECO:0000256" key="4">
    <source>
        <dbReference type="ARBA" id="ARBA00022771"/>
    </source>
</evidence>
<dbReference type="InterPro" id="IPR001569">
    <property type="entry name" value="Ribosomal_eL37"/>
</dbReference>
<feature type="chain" id="PRO_5006878466" description="Ribosomal protein L37" evidence="11">
    <location>
        <begin position="20"/>
        <end position="112"/>
    </location>
</feature>
<evidence type="ECO:0000313" key="12">
    <source>
        <dbReference type="EMBL" id="KRY93673.1"/>
    </source>
</evidence>
<dbReference type="Pfam" id="PF01907">
    <property type="entry name" value="Ribosomal_L37e"/>
    <property type="match status" value="1"/>
</dbReference>
<keyword evidence="8 9" id="KW-0687">Ribonucleoprotein</keyword>
<dbReference type="SUPFAM" id="SSF57829">
    <property type="entry name" value="Zn-binding ribosomal proteins"/>
    <property type="match status" value="1"/>
</dbReference>
<evidence type="ECO:0000256" key="11">
    <source>
        <dbReference type="SAM" id="SignalP"/>
    </source>
</evidence>
<keyword evidence="6 9" id="KW-0694">RNA-binding</keyword>
<dbReference type="Proteomes" id="UP000054995">
    <property type="component" value="Unassembled WGS sequence"/>
</dbReference>
<dbReference type="GO" id="GO:0019843">
    <property type="term" value="F:rRNA binding"/>
    <property type="evidence" value="ECO:0007669"/>
    <property type="project" value="UniProtKB-KW"/>
</dbReference>
<gene>
    <name evidence="12" type="primary">RpL37a</name>
    <name evidence="12" type="ORF">T4D_6921</name>
</gene>
<dbReference type="PANTHER" id="PTHR10768">
    <property type="entry name" value="60S RIBOSOMAL PROTEIN L37"/>
    <property type="match status" value="1"/>
</dbReference>
<evidence type="ECO:0000256" key="10">
    <source>
        <dbReference type="SAM" id="MobiDB-lite"/>
    </source>
</evidence>
<dbReference type="OrthoDB" id="10259236at2759"/>
<dbReference type="InterPro" id="IPR018267">
    <property type="entry name" value="Ribosomal_eL37_CS"/>
</dbReference>
<feature type="region of interest" description="Disordered" evidence="10">
    <location>
        <begin position="87"/>
        <end position="112"/>
    </location>
</feature>
<dbReference type="GO" id="GO:0006412">
    <property type="term" value="P:translation"/>
    <property type="evidence" value="ECO:0007669"/>
    <property type="project" value="InterPro"/>
</dbReference>
<proteinExistence type="inferred from homology"/>
<keyword evidence="5 9" id="KW-0862">Zinc</keyword>
<keyword evidence="13" id="KW-1185">Reference proteome</keyword>
<feature type="compositionally biased region" description="Polar residues" evidence="10">
    <location>
        <begin position="98"/>
        <end position="112"/>
    </location>
</feature>
<dbReference type="GO" id="GO:0022625">
    <property type="term" value="C:cytosolic large ribosomal subunit"/>
    <property type="evidence" value="ECO:0007669"/>
    <property type="project" value="TreeGrafter"/>
</dbReference>
<evidence type="ECO:0000256" key="6">
    <source>
        <dbReference type="ARBA" id="ARBA00022884"/>
    </source>
</evidence>
<evidence type="ECO:0000256" key="5">
    <source>
        <dbReference type="ARBA" id="ARBA00022833"/>
    </source>
</evidence>
<protein>
    <recommendedName>
        <fullName evidence="9">Ribosomal protein L37</fullName>
    </recommendedName>
</protein>
<evidence type="ECO:0000256" key="7">
    <source>
        <dbReference type="ARBA" id="ARBA00022980"/>
    </source>
</evidence>
<dbReference type="GO" id="GO:0008270">
    <property type="term" value="F:zinc ion binding"/>
    <property type="evidence" value="ECO:0007669"/>
    <property type="project" value="UniProtKB-KW"/>
</dbReference>
<evidence type="ECO:0000256" key="3">
    <source>
        <dbReference type="ARBA" id="ARBA00022730"/>
    </source>
</evidence>
<comment type="function">
    <text evidence="9">Component of the large ribosomal subunit. The ribosome is a large ribonucleoprotein complex responsible for the synthesis of proteins in the cell.</text>
</comment>
<evidence type="ECO:0000256" key="9">
    <source>
        <dbReference type="RuleBase" id="RU000576"/>
    </source>
</evidence>
<organism evidence="12 13">
    <name type="scientific">Trichinella pseudospiralis</name>
    <name type="common">Parasitic roundworm</name>
    <dbReference type="NCBI Taxonomy" id="6337"/>
    <lineage>
        <taxon>Eukaryota</taxon>
        <taxon>Metazoa</taxon>
        <taxon>Ecdysozoa</taxon>
        <taxon>Nematoda</taxon>
        <taxon>Enoplea</taxon>
        <taxon>Dorylaimia</taxon>
        <taxon>Trichinellida</taxon>
        <taxon>Trichinellidae</taxon>
        <taxon>Trichinella</taxon>
    </lineage>
</organism>
<feature type="signal peptide" evidence="11">
    <location>
        <begin position="1"/>
        <end position="19"/>
    </location>
</feature>
<sequence length="112" mass="12874">MNWTCFSACLVICFIFVASETKGTTSFGKRHTKTHTLCRRCGKSSYHIQKSRCASCDNWSEKALRRRTTGTGRMRYLKVVRKKFKNRFREGLPKSNRKGNSNQSKKAASSEI</sequence>
<evidence type="ECO:0000313" key="13">
    <source>
        <dbReference type="Proteomes" id="UP000054995"/>
    </source>
</evidence>